<sequence>MDLEEALRRYLSSPISELEFLKEIEKMRSFLILLCVKG</sequence>
<dbReference type="AlphaFoldDB" id="I9QH71"/>
<dbReference type="Proteomes" id="UP000004260">
    <property type="component" value="Unassembled WGS sequence"/>
</dbReference>
<comment type="caution">
    <text evidence="1">The sequence shown here is derived from an EMBL/GenBank/DDBJ whole genome shotgun (WGS) entry which is preliminary data.</text>
</comment>
<name>I9QH71_HELPX</name>
<reference evidence="1 2" key="1">
    <citation type="journal article" date="2013" name="Pathog. Dis.">
        <title>Genome sequences of 65 Helicobacter pylori strains isolated from asymptomatic individuals and patients with gastric cancer, peptic ulcer disease, or gastritis.</title>
        <authorList>
            <person name="Blanchard T.G."/>
            <person name="Czinn S.J."/>
            <person name="Correa P."/>
            <person name="Nakazawa T."/>
            <person name="Keelan M."/>
            <person name="Morningstar L."/>
            <person name="Santana-Cruz I."/>
            <person name="Maroo A."/>
            <person name="McCracken C."/>
            <person name="Shefchek K."/>
            <person name="Daugherty S."/>
            <person name="Song Y."/>
            <person name="Fraser C.M."/>
            <person name="Fricke W.F."/>
        </authorList>
    </citation>
    <scope>NUCLEOTIDE SEQUENCE [LARGE SCALE GENOMIC DNA]</scope>
    <source>
        <strain evidence="1 2">NQ4053</strain>
    </source>
</reference>
<protein>
    <submittedName>
        <fullName evidence="1">Uncharacterized protein</fullName>
    </submittedName>
</protein>
<dbReference type="EMBL" id="AKNV01000004">
    <property type="protein sequence ID" value="EJB33911.1"/>
    <property type="molecule type" value="Genomic_DNA"/>
</dbReference>
<dbReference type="PATRIC" id="fig|992027.3.peg.955"/>
<proteinExistence type="predicted"/>
<accession>I9QH71</accession>
<evidence type="ECO:0000313" key="2">
    <source>
        <dbReference type="Proteomes" id="UP000004260"/>
    </source>
</evidence>
<gene>
    <name evidence="1" type="ORF">HPNQ4053_0975</name>
</gene>
<organism evidence="1 2">
    <name type="scientific">Helicobacter pylori NQ4053</name>
    <dbReference type="NCBI Taxonomy" id="992027"/>
    <lineage>
        <taxon>Bacteria</taxon>
        <taxon>Pseudomonadati</taxon>
        <taxon>Campylobacterota</taxon>
        <taxon>Epsilonproteobacteria</taxon>
        <taxon>Campylobacterales</taxon>
        <taxon>Helicobacteraceae</taxon>
        <taxon>Helicobacter</taxon>
    </lineage>
</organism>
<evidence type="ECO:0000313" key="1">
    <source>
        <dbReference type="EMBL" id="EJB33911.1"/>
    </source>
</evidence>